<feature type="transmembrane region" description="Helical" evidence="10">
    <location>
        <begin position="263"/>
        <end position="284"/>
    </location>
</feature>
<keyword evidence="8" id="KW-0807">Transducer</keyword>
<dbReference type="SUPFAM" id="SSF81321">
    <property type="entry name" value="Family A G protein-coupled receptor-like"/>
    <property type="match status" value="1"/>
</dbReference>
<keyword evidence="3 10" id="KW-0812">Transmembrane</keyword>
<evidence type="ECO:0000256" key="10">
    <source>
        <dbReference type="SAM" id="Phobius"/>
    </source>
</evidence>
<evidence type="ECO:0000256" key="9">
    <source>
        <dbReference type="SAM" id="MobiDB-lite"/>
    </source>
</evidence>
<keyword evidence="7" id="KW-0675">Receptor</keyword>
<dbReference type="PROSITE" id="PS50262">
    <property type="entry name" value="G_PROTEIN_RECEP_F1_2"/>
    <property type="match status" value="1"/>
</dbReference>
<proteinExistence type="inferred from homology"/>
<feature type="transmembrane region" description="Helical" evidence="10">
    <location>
        <begin position="93"/>
        <end position="115"/>
    </location>
</feature>
<evidence type="ECO:0000256" key="1">
    <source>
        <dbReference type="ARBA" id="ARBA00004141"/>
    </source>
</evidence>
<dbReference type="GO" id="GO:0004930">
    <property type="term" value="F:G protein-coupled receptor activity"/>
    <property type="evidence" value="ECO:0007669"/>
    <property type="project" value="UniProtKB-KW"/>
</dbReference>
<dbReference type="InterPro" id="IPR017452">
    <property type="entry name" value="GPCR_Rhodpsn_7TM"/>
</dbReference>
<protein>
    <recommendedName>
        <fullName evidence="11">G-protein coupled receptors family 1 profile domain-containing protein</fullName>
    </recommendedName>
</protein>
<evidence type="ECO:0000256" key="6">
    <source>
        <dbReference type="ARBA" id="ARBA00023136"/>
    </source>
</evidence>
<feature type="transmembrane region" description="Helical" evidence="10">
    <location>
        <begin position="145"/>
        <end position="166"/>
    </location>
</feature>
<dbReference type="PANTHER" id="PTHR24243">
    <property type="entry name" value="G-PROTEIN COUPLED RECEPTOR"/>
    <property type="match status" value="1"/>
</dbReference>
<keyword evidence="6 10" id="KW-0472">Membrane</keyword>
<dbReference type="EMBL" id="CAXKWB010004212">
    <property type="protein sequence ID" value="CAL4072752.1"/>
    <property type="molecule type" value="Genomic_DNA"/>
</dbReference>
<gene>
    <name evidence="12" type="ORF">MNOR_LOCUS8909</name>
</gene>
<feature type="transmembrane region" description="Helical" evidence="10">
    <location>
        <begin position="304"/>
        <end position="328"/>
    </location>
</feature>
<evidence type="ECO:0000256" key="3">
    <source>
        <dbReference type="ARBA" id="ARBA00022692"/>
    </source>
</evidence>
<feature type="compositionally biased region" description="Basic and acidic residues" evidence="9">
    <location>
        <begin position="18"/>
        <end position="32"/>
    </location>
</feature>
<name>A0AAV2Q8D6_MEGNR</name>
<evidence type="ECO:0000256" key="2">
    <source>
        <dbReference type="ARBA" id="ARBA00010663"/>
    </source>
</evidence>
<evidence type="ECO:0000313" key="12">
    <source>
        <dbReference type="EMBL" id="CAL4072752.1"/>
    </source>
</evidence>
<evidence type="ECO:0000256" key="7">
    <source>
        <dbReference type="ARBA" id="ARBA00023170"/>
    </source>
</evidence>
<feature type="domain" description="G-protein coupled receptors family 1 profile" evidence="11">
    <location>
        <begin position="73"/>
        <end position="325"/>
    </location>
</feature>
<dbReference type="InterPro" id="IPR000276">
    <property type="entry name" value="GPCR_Rhodpsn"/>
</dbReference>
<dbReference type="PROSITE" id="PS00237">
    <property type="entry name" value="G_PROTEIN_RECEP_F1_1"/>
    <property type="match status" value="1"/>
</dbReference>
<feature type="transmembrane region" description="Helical" evidence="10">
    <location>
        <begin position="226"/>
        <end position="251"/>
    </location>
</feature>
<reference evidence="12 13" key="1">
    <citation type="submission" date="2024-05" db="EMBL/GenBank/DDBJ databases">
        <authorList>
            <person name="Wallberg A."/>
        </authorList>
    </citation>
    <scope>NUCLEOTIDE SEQUENCE [LARGE SCALE GENOMIC DNA]</scope>
</reference>
<comment type="subcellular location">
    <subcellularLocation>
        <location evidence="1">Membrane</location>
        <topology evidence="1">Multi-pass membrane protein</topology>
    </subcellularLocation>
</comment>
<dbReference type="PANTHER" id="PTHR24243:SF208">
    <property type="entry name" value="PYROKININ-1 RECEPTOR"/>
    <property type="match status" value="1"/>
</dbReference>
<keyword evidence="5" id="KW-0297">G-protein coupled receptor</keyword>
<dbReference type="AlphaFoldDB" id="A0AAV2Q8D6"/>
<dbReference type="Gene3D" id="1.20.1070.10">
    <property type="entry name" value="Rhodopsin 7-helix transmembrane proteins"/>
    <property type="match status" value="1"/>
</dbReference>
<accession>A0AAV2Q8D6</accession>
<feature type="non-terminal residue" evidence="12">
    <location>
        <position position="353"/>
    </location>
</feature>
<evidence type="ECO:0000259" key="11">
    <source>
        <dbReference type="PROSITE" id="PS50262"/>
    </source>
</evidence>
<evidence type="ECO:0000313" key="13">
    <source>
        <dbReference type="Proteomes" id="UP001497623"/>
    </source>
</evidence>
<sequence>MEGSIVSYPIQSQVNDTHPQDNLHQPQDDPHLPQDAQGNSLQPHYIIPEDVSAILRVRQTVVLPVFIVLGLASNIFCIIVTRRPKLRELNINRYLQCMILSDMCTNFAYFPHILFYADTCSLRSYAQAFYKAHLRSPPFYYTKFFTTYILVSLSFDRFTIIWYGTVYDKLKNNVTKRLFIIWAWLTISILPSGFLGEVWLDSNGLWHGVSGFRNTKNPWFSLYMNYTFYFMVILPSVFLIFLSIGLVVGFIKKGLAKSKTRKFRNTIAVLVLNCIYIAIVMTYHIVVYIQPPKMGDCSYDSKRIIMTVLCESLMLVWSIVNTLIFFVISKDYRAEAKAVLPEICHTRGKLIYD</sequence>
<feature type="region of interest" description="Disordered" evidence="9">
    <location>
        <begin position="16"/>
        <end position="35"/>
    </location>
</feature>
<dbReference type="GO" id="GO:0016020">
    <property type="term" value="C:membrane"/>
    <property type="evidence" value="ECO:0007669"/>
    <property type="project" value="UniProtKB-SubCell"/>
</dbReference>
<organism evidence="12 13">
    <name type="scientific">Meganyctiphanes norvegica</name>
    <name type="common">Northern krill</name>
    <name type="synonym">Thysanopoda norvegica</name>
    <dbReference type="NCBI Taxonomy" id="48144"/>
    <lineage>
        <taxon>Eukaryota</taxon>
        <taxon>Metazoa</taxon>
        <taxon>Ecdysozoa</taxon>
        <taxon>Arthropoda</taxon>
        <taxon>Crustacea</taxon>
        <taxon>Multicrustacea</taxon>
        <taxon>Malacostraca</taxon>
        <taxon>Eumalacostraca</taxon>
        <taxon>Eucarida</taxon>
        <taxon>Euphausiacea</taxon>
        <taxon>Euphausiidae</taxon>
        <taxon>Meganyctiphanes</taxon>
    </lineage>
</organism>
<evidence type="ECO:0000256" key="4">
    <source>
        <dbReference type="ARBA" id="ARBA00022989"/>
    </source>
</evidence>
<feature type="transmembrane region" description="Helical" evidence="10">
    <location>
        <begin position="61"/>
        <end position="81"/>
    </location>
</feature>
<keyword evidence="13" id="KW-1185">Reference proteome</keyword>
<dbReference type="Proteomes" id="UP001497623">
    <property type="component" value="Unassembled WGS sequence"/>
</dbReference>
<comment type="caution">
    <text evidence="12">The sequence shown here is derived from an EMBL/GenBank/DDBJ whole genome shotgun (WGS) entry which is preliminary data.</text>
</comment>
<keyword evidence="4 10" id="KW-1133">Transmembrane helix</keyword>
<evidence type="ECO:0000256" key="8">
    <source>
        <dbReference type="ARBA" id="ARBA00023224"/>
    </source>
</evidence>
<evidence type="ECO:0000256" key="5">
    <source>
        <dbReference type="ARBA" id="ARBA00023040"/>
    </source>
</evidence>
<comment type="similarity">
    <text evidence="2">Belongs to the G-protein coupled receptor 1 family.</text>
</comment>
<feature type="transmembrane region" description="Helical" evidence="10">
    <location>
        <begin position="178"/>
        <end position="200"/>
    </location>
</feature>